<evidence type="ECO:0000256" key="5">
    <source>
        <dbReference type="ARBA" id="ARBA00022737"/>
    </source>
</evidence>
<dbReference type="GO" id="GO:0008305">
    <property type="term" value="C:integrin complex"/>
    <property type="evidence" value="ECO:0007669"/>
    <property type="project" value="InterPro"/>
</dbReference>
<dbReference type="InterPro" id="IPR032695">
    <property type="entry name" value="Integrin_dom_sf"/>
</dbReference>
<evidence type="ECO:0000256" key="2">
    <source>
        <dbReference type="ARBA" id="ARBA00008054"/>
    </source>
</evidence>
<feature type="repeat" description="FG-GAP" evidence="12">
    <location>
        <begin position="103"/>
        <end position="163"/>
    </location>
</feature>
<evidence type="ECO:0000313" key="16">
    <source>
        <dbReference type="Proteomes" id="UP001314205"/>
    </source>
</evidence>
<feature type="repeat" description="FG-GAP" evidence="12">
    <location>
        <begin position="302"/>
        <end position="366"/>
    </location>
</feature>
<dbReference type="PANTHER" id="PTHR23220:SF83">
    <property type="entry name" value="INTEGRIN ALPHA-PS3-RELATED"/>
    <property type="match status" value="1"/>
</dbReference>
<keyword evidence="11" id="KW-0325">Glycoprotein</keyword>
<evidence type="ECO:0000256" key="10">
    <source>
        <dbReference type="ARBA" id="ARBA00023170"/>
    </source>
</evidence>
<dbReference type="InterPro" id="IPR000413">
    <property type="entry name" value="Integrin_alpha"/>
</dbReference>
<proteinExistence type="inferred from homology"/>
<feature type="domain" description="Integrin alpha second immunoglobulin-like" evidence="14">
    <location>
        <begin position="614"/>
        <end position="737"/>
    </location>
</feature>
<dbReference type="PANTHER" id="PTHR23220">
    <property type="entry name" value="INTEGRIN ALPHA"/>
    <property type="match status" value="1"/>
</dbReference>
<evidence type="ECO:0000256" key="7">
    <source>
        <dbReference type="ARBA" id="ARBA00022989"/>
    </source>
</evidence>
<evidence type="ECO:0000256" key="8">
    <source>
        <dbReference type="ARBA" id="ARBA00023037"/>
    </source>
</evidence>
<dbReference type="SUPFAM" id="SSF69179">
    <property type="entry name" value="Integrin domains"/>
    <property type="match status" value="1"/>
</dbReference>
<keyword evidence="6 13" id="KW-0130">Cell adhesion</keyword>
<dbReference type="Gene3D" id="1.20.5.930">
    <property type="entry name" value="Bicelle-embedded integrin alpha(iib) transmembrane segment"/>
    <property type="match status" value="1"/>
</dbReference>
<dbReference type="InterPro" id="IPR028994">
    <property type="entry name" value="Integrin_alpha_N"/>
</dbReference>
<feature type="signal peptide" evidence="13">
    <location>
        <begin position="1"/>
        <end position="18"/>
    </location>
</feature>
<dbReference type="InterPro" id="IPR013519">
    <property type="entry name" value="Int_alpha_beta-p"/>
</dbReference>
<keyword evidence="16" id="KW-1185">Reference proteome</keyword>
<keyword evidence="3 13" id="KW-0812">Transmembrane</keyword>
<keyword evidence="5" id="KW-0677">Repeat</keyword>
<keyword evidence="10 13" id="KW-0675">Receptor</keyword>
<sequence>MLCEVKLCIFLLLKVVMCQCNGIFHEGSKITFMPDAESKYFGYTVLLSDMGLIIGAPKAASRENRNISPGMVFSCQLENLDVRNSTCQPIGLNIDGYGSFFSKVLMPKDFFRDDMWFGATIASVPEGKLLICAPRWMVPYRDKHLLSNGACYLISQKRGMTLLPLKELNHQAFTTDGSRKEYGEYGTHLNFYAYAQAGMSVKVTESNSVIIGAPGLLQWTGGIVDYQFLPDKRSMFFSKQPTTNPYYTKVIGPDDYFGYSVESGVFGVDNKTLYLAGAPRSKLGYGQVLIFEPAFREHDPLKVVLSLRGPQLGSYFGASLCCMDVNRDGYLDLLVGAPNYVTKEGELRYDQGAVFIYLNERLDNNFTLKFGGFVSGSNLNGARFGSAIADLDDVDGDGYRDVAIGAPWEDEGRGAVYLYRGGEKGLNNNYAQKIVAENALSFGISISRGYDVDSNNCSDLAIGAINSGTAYLYRCVPTMELHAAIKVPDAMYLPLNATNFTALFCVGAPEQLKWPHVKISLQAKITVDPNGGRAWISGDAEYQISIKPGSNACEEQIVQVKPTADLSKPITLVFDLEPNVLLKDDSTNFLHNEARLSEKSHLHSSFDIQLNRDCGEDLICKPLLEMDLKALTSPYIPGSKSRLGVEVIVINKDEPAYGAKVYLKLPSSPKRLPSACSLEELNVTCEVPAPLHRNESVSWEIELEFTEKTSVPHNMTIKANLEDPLHKKNDSDKMTKELAIIIKPEASFNVSGTALPNRTIAVTREEFSSSGNVAFVHYFEITNLGPSDWFNLPAQITIPDMMDLSNTVDGCSKAVGKLQCSWSLPARSSQTISLSFKFNLSLHGHHLEANTTLNATSAIILLLENQNRNATVTTTLVLDPAPPLWPLIVGIVAGHLVLATIVYGLYKYGFFKRKQREDLKKLQEQSDDTNSLADLTLDDNDTCTQLYEDSD</sequence>
<dbReference type="Gene3D" id="2.60.40.1510">
    <property type="entry name" value="ntegrin, alpha v. Chain A, domain 3"/>
    <property type="match status" value="1"/>
</dbReference>
<evidence type="ECO:0000256" key="4">
    <source>
        <dbReference type="ARBA" id="ARBA00022729"/>
    </source>
</evidence>
<dbReference type="Pfam" id="PF01839">
    <property type="entry name" value="FG-GAP"/>
    <property type="match status" value="2"/>
</dbReference>
<evidence type="ECO:0000256" key="1">
    <source>
        <dbReference type="ARBA" id="ARBA00004479"/>
    </source>
</evidence>
<dbReference type="GO" id="GO:0007160">
    <property type="term" value="P:cell-matrix adhesion"/>
    <property type="evidence" value="ECO:0007669"/>
    <property type="project" value="TreeGrafter"/>
</dbReference>
<dbReference type="GO" id="GO:0007157">
    <property type="term" value="P:heterophilic cell-cell adhesion via plasma membrane cell adhesion molecules"/>
    <property type="evidence" value="ECO:0007669"/>
    <property type="project" value="UniProtKB-ARBA"/>
</dbReference>
<dbReference type="GO" id="GO:0033627">
    <property type="term" value="P:cell adhesion mediated by integrin"/>
    <property type="evidence" value="ECO:0007669"/>
    <property type="project" value="TreeGrafter"/>
</dbReference>
<comment type="similarity">
    <text evidence="2 13">Belongs to the integrin alpha chain family.</text>
</comment>
<comment type="caution">
    <text evidence="15">The sequence shown here is derived from an EMBL/GenBank/DDBJ whole genome shotgun (WGS) entry which is preliminary data.</text>
</comment>
<dbReference type="EMBL" id="CAVLGL010000126">
    <property type="protein sequence ID" value="CAK1600647.1"/>
    <property type="molecule type" value="Genomic_DNA"/>
</dbReference>
<dbReference type="GO" id="GO:0007229">
    <property type="term" value="P:integrin-mediated signaling pathway"/>
    <property type="evidence" value="ECO:0007669"/>
    <property type="project" value="UniProtKB-KW"/>
</dbReference>
<evidence type="ECO:0000259" key="14">
    <source>
        <dbReference type="Pfam" id="PF20805"/>
    </source>
</evidence>
<evidence type="ECO:0000256" key="12">
    <source>
        <dbReference type="PROSITE-ProRule" id="PRU00803"/>
    </source>
</evidence>
<evidence type="ECO:0000313" key="15">
    <source>
        <dbReference type="EMBL" id="CAK1600647.1"/>
    </source>
</evidence>
<dbReference type="InterPro" id="IPR048285">
    <property type="entry name" value="Integrin_alpha_Ig-like_2"/>
</dbReference>
<gene>
    <name evidence="15" type="ORF">PARMNEM_LOCUS19376</name>
</gene>
<evidence type="ECO:0000256" key="11">
    <source>
        <dbReference type="ARBA" id="ARBA00023180"/>
    </source>
</evidence>
<organism evidence="15 16">
    <name type="scientific">Parnassius mnemosyne</name>
    <name type="common">clouded apollo</name>
    <dbReference type="NCBI Taxonomy" id="213953"/>
    <lineage>
        <taxon>Eukaryota</taxon>
        <taxon>Metazoa</taxon>
        <taxon>Ecdysozoa</taxon>
        <taxon>Arthropoda</taxon>
        <taxon>Hexapoda</taxon>
        <taxon>Insecta</taxon>
        <taxon>Pterygota</taxon>
        <taxon>Neoptera</taxon>
        <taxon>Endopterygota</taxon>
        <taxon>Lepidoptera</taxon>
        <taxon>Glossata</taxon>
        <taxon>Ditrysia</taxon>
        <taxon>Papilionoidea</taxon>
        <taxon>Papilionidae</taxon>
        <taxon>Parnassiinae</taxon>
        <taxon>Parnassini</taxon>
        <taxon>Parnassius</taxon>
        <taxon>Driopa</taxon>
    </lineage>
</organism>
<evidence type="ECO:0000256" key="9">
    <source>
        <dbReference type="ARBA" id="ARBA00023136"/>
    </source>
</evidence>
<dbReference type="SUPFAM" id="SSF69318">
    <property type="entry name" value="Integrin alpha N-terminal domain"/>
    <property type="match status" value="1"/>
</dbReference>
<comment type="subcellular location">
    <subcellularLocation>
        <location evidence="1 13">Membrane</location>
        <topology evidence="1 13">Single-pass type I membrane protein</topology>
    </subcellularLocation>
</comment>
<evidence type="ECO:0000256" key="3">
    <source>
        <dbReference type="ARBA" id="ARBA00022692"/>
    </source>
</evidence>
<dbReference type="AlphaFoldDB" id="A0AAV1M2U7"/>
<evidence type="ECO:0000256" key="6">
    <source>
        <dbReference type="ARBA" id="ARBA00022889"/>
    </source>
</evidence>
<dbReference type="GO" id="GO:0005178">
    <property type="term" value="F:integrin binding"/>
    <property type="evidence" value="ECO:0007669"/>
    <property type="project" value="TreeGrafter"/>
</dbReference>
<dbReference type="Proteomes" id="UP001314205">
    <property type="component" value="Unassembled WGS sequence"/>
</dbReference>
<keyword evidence="7 13" id="KW-1133">Transmembrane helix</keyword>
<feature type="transmembrane region" description="Helical" evidence="13">
    <location>
        <begin position="884"/>
        <end position="906"/>
    </location>
</feature>
<name>A0AAV1M2U7_9NEOP</name>
<dbReference type="PROSITE" id="PS51470">
    <property type="entry name" value="FG_GAP"/>
    <property type="match status" value="3"/>
</dbReference>
<keyword evidence="4 13" id="KW-0732">Signal</keyword>
<dbReference type="InterPro" id="IPR013517">
    <property type="entry name" value="FG-GAP"/>
</dbReference>
<feature type="repeat" description="FG-GAP" evidence="12">
    <location>
        <begin position="371"/>
        <end position="428"/>
    </location>
</feature>
<dbReference type="GO" id="GO:0009897">
    <property type="term" value="C:external side of plasma membrane"/>
    <property type="evidence" value="ECO:0007669"/>
    <property type="project" value="TreeGrafter"/>
</dbReference>
<dbReference type="SMART" id="SM00191">
    <property type="entry name" value="Int_alpha"/>
    <property type="match status" value="6"/>
</dbReference>
<evidence type="ECO:0000256" key="13">
    <source>
        <dbReference type="RuleBase" id="RU003762"/>
    </source>
</evidence>
<accession>A0AAV1M2U7</accession>
<protein>
    <recommendedName>
        <fullName evidence="14">Integrin alpha second immunoglobulin-like domain-containing protein</fullName>
    </recommendedName>
</protein>
<dbReference type="Gene3D" id="2.130.10.130">
    <property type="entry name" value="Integrin alpha, N-terminal"/>
    <property type="match status" value="1"/>
</dbReference>
<dbReference type="PROSITE" id="PS00242">
    <property type="entry name" value="INTEGRIN_ALPHA"/>
    <property type="match status" value="1"/>
</dbReference>
<dbReference type="InterPro" id="IPR018184">
    <property type="entry name" value="Integrin_alpha_C_CS"/>
</dbReference>
<reference evidence="15 16" key="1">
    <citation type="submission" date="2023-11" db="EMBL/GenBank/DDBJ databases">
        <authorList>
            <person name="Hedman E."/>
            <person name="Englund M."/>
            <person name="Stromberg M."/>
            <person name="Nyberg Akerstrom W."/>
            <person name="Nylinder S."/>
            <person name="Jareborg N."/>
            <person name="Kallberg Y."/>
            <person name="Kronander E."/>
        </authorList>
    </citation>
    <scope>NUCLEOTIDE SEQUENCE [LARGE SCALE GENOMIC DNA]</scope>
</reference>
<dbReference type="Pfam" id="PF20805">
    <property type="entry name" value="Integrin_A_Ig_2"/>
    <property type="match status" value="1"/>
</dbReference>
<dbReference type="PRINTS" id="PR01185">
    <property type="entry name" value="INTEGRINA"/>
</dbReference>
<feature type="chain" id="PRO_5043087123" description="Integrin alpha second immunoglobulin-like domain-containing protein" evidence="13">
    <location>
        <begin position="19"/>
        <end position="951"/>
    </location>
</feature>
<keyword evidence="8 13" id="KW-0401">Integrin</keyword>
<keyword evidence="9 13" id="KW-0472">Membrane</keyword>